<dbReference type="Pfam" id="PF01416">
    <property type="entry name" value="PseudoU_synth_1"/>
    <property type="match status" value="2"/>
</dbReference>
<comment type="subunit">
    <text evidence="4">Homodimer.</text>
</comment>
<accession>A0A6I1EI46</accession>
<protein>
    <recommendedName>
        <fullName evidence="4">tRNA pseudouridine synthase A</fullName>
        <ecNumber evidence="4">5.4.99.12</ecNumber>
    </recommendedName>
    <alternativeName>
        <fullName evidence="4">tRNA pseudouridine(38-40) synthase</fullName>
    </alternativeName>
    <alternativeName>
        <fullName evidence="4">tRNA pseudouridylate synthase I</fullName>
    </alternativeName>
    <alternativeName>
        <fullName evidence="4">tRNA-uridine isomerase I</fullName>
    </alternativeName>
</protein>
<dbReference type="PANTHER" id="PTHR11142">
    <property type="entry name" value="PSEUDOURIDYLATE SYNTHASE"/>
    <property type="match status" value="1"/>
</dbReference>
<evidence type="ECO:0000256" key="1">
    <source>
        <dbReference type="ARBA" id="ARBA00009375"/>
    </source>
</evidence>
<dbReference type="SUPFAM" id="SSF55120">
    <property type="entry name" value="Pseudouridine synthase"/>
    <property type="match status" value="1"/>
</dbReference>
<dbReference type="InterPro" id="IPR001406">
    <property type="entry name" value="PsdUridine_synth_TruA"/>
</dbReference>
<dbReference type="InterPro" id="IPR020097">
    <property type="entry name" value="PsdUridine_synth_TruA_a/b_dom"/>
</dbReference>
<gene>
    <name evidence="4 9" type="primary">truA</name>
    <name evidence="9" type="ORF">GBM95_08115</name>
</gene>
<evidence type="ECO:0000256" key="3">
    <source>
        <dbReference type="ARBA" id="ARBA00023235"/>
    </source>
</evidence>
<feature type="binding site" evidence="4 6">
    <location>
        <position position="112"/>
    </location>
    <ligand>
        <name>substrate</name>
    </ligand>
</feature>
<evidence type="ECO:0000256" key="5">
    <source>
        <dbReference type="PIRSR" id="PIRSR001430-1"/>
    </source>
</evidence>
<dbReference type="Gene3D" id="3.30.70.580">
    <property type="entry name" value="Pseudouridine synthase I, catalytic domain, N-terminal subdomain"/>
    <property type="match status" value="1"/>
</dbReference>
<evidence type="ECO:0000256" key="4">
    <source>
        <dbReference type="HAMAP-Rule" id="MF_00171"/>
    </source>
</evidence>
<comment type="caution">
    <text evidence="4">Lacks conserved residue(s) required for the propagation of feature annotation.</text>
</comment>
<sequence>MTARTYALGIEYCGTTFNGWQVQPDRPSVQAALEEALSSFADHPVSVICAGRTDAGVHATHQVVSFASEAKRAPEGWVRGVNAFLPKTVAVRWARCVPEDFHARFSARSRTYEYWISNDPVRSPLLETTTGWVFRPLDEEKMREGAKALLGVHDFTSFRAAECQAKTPVREVTELSIIRQGSLIGIRISANAFLQHMVRNIVGALIYVGTGREAPGWIAEVLAARSREVSAPTFSPCGLYLTGVGYPENPELPQQGRSPFFGQF</sequence>
<dbReference type="GO" id="GO:0003723">
    <property type="term" value="F:RNA binding"/>
    <property type="evidence" value="ECO:0007669"/>
    <property type="project" value="InterPro"/>
</dbReference>
<proteinExistence type="inferred from homology"/>
<dbReference type="CDD" id="cd02570">
    <property type="entry name" value="PseudoU_synth_EcTruA"/>
    <property type="match status" value="1"/>
</dbReference>
<dbReference type="RefSeq" id="WP_152158632.1">
    <property type="nucleotide sequence ID" value="NZ_WEHX01000056.1"/>
</dbReference>
<comment type="similarity">
    <text evidence="1 4 7">Belongs to the tRNA pseudouridine synthase TruA family.</text>
</comment>
<dbReference type="OrthoDB" id="9811823at2"/>
<dbReference type="InterPro" id="IPR020095">
    <property type="entry name" value="PsdUridine_synth_TruA_C"/>
</dbReference>
<dbReference type="NCBIfam" id="TIGR00071">
    <property type="entry name" value="hisT_truA"/>
    <property type="match status" value="1"/>
</dbReference>
<feature type="domain" description="Pseudouridine synthase I TruA alpha/beta" evidence="8">
    <location>
        <begin position="146"/>
        <end position="247"/>
    </location>
</feature>
<comment type="caution">
    <text evidence="9">The sequence shown here is derived from an EMBL/GenBank/DDBJ whole genome shotgun (WGS) entry which is preliminary data.</text>
</comment>
<evidence type="ECO:0000313" key="10">
    <source>
        <dbReference type="Proteomes" id="UP000430564"/>
    </source>
</evidence>
<keyword evidence="2 4" id="KW-0819">tRNA processing</keyword>
<dbReference type="PANTHER" id="PTHR11142:SF0">
    <property type="entry name" value="TRNA PSEUDOURIDINE SYNTHASE-LIKE 1"/>
    <property type="match status" value="1"/>
</dbReference>
<comment type="catalytic activity">
    <reaction evidence="4 7">
        <text>uridine(38/39/40) in tRNA = pseudouridine(38/39/40) in tRNA</text>
        <dbReference type="Rhea" id="RHEA:22376"/>
        <dbReference type="Rhea" id="RHEA-COMP:10085"/>
        <dbReference type="Rhea" id="RHEA-COMP:10087"/>
        <dbReference type="ChEBI" id="CHEBI:65314"/>
        <dbReference type="ChEBI" id="CHEBI:65315"/>
        <dbReference type="EC" id="5.4.99.12"/>
    </reaction>
</comment>
<evidence type="ECO:0000313" key="9">
    <source>
        <dbReference type="EMBL" id="KAB7657416.1"/>
    </source>
</evidence>
<comment type="function">
    <text evidence="4">Formation of pseudouridine at positions 38, 39 and 40 in the anticodon stem and loop of transfer RNAs.</text>
</comment>
<evidence type="ECO:0000256" key="2">
    <source>
        <dbReference type="ARBA" id="ARBA00022694"/>
    </source>
</evidence>
<feature type="active site" description="Nucleophile" evidence="4 5">
    <location>
        <position position="54"/>
    </location>
</feature>
<dbReference type="AlphaFoldDB" id="A0A6I1EI46"/>
<reference evidence="9 10" key="1">
    <citation type="submission" date="2019-10" db="EMBL/GenBank/DDBJ databases">
        <title>Genome diversity of Sutterella seckii.</title>
        <authorList>
            <person name="Chaplin A.V."/>
            <person name="Sokolova S.R."/>
            <person name="Mosin K.A."/>
            <person name="Ivanova E.L."/>
            <person name="Kochetkova T.O."/>
            <person name="Goltsov A.Y."/>
            <person name="Trofimov D.Y."/>
            <person name="Efimov B.A."/>
        </authorList>
    </citation>
    <scope>NUCLEOTIDE SEQUENCE [LARGE SCALE GENOMIC DNA]</scope>
    <source>
        <strain evidence="9 10">ASD393</strain>
    </source>
</reference>
<dbReference type="InterPro" id="IPR020094">
    <property type="entry name" value="TruA/RsuA/RluB/E/F_N"/>
</dbReference>
<dbReference type="HAMAP" id="MF_00171">
    <property type="entry name" value="TruA"/>
    <property type="match status" value="1"/>
</dbReference>
<evidence type="ECO:0000256" key="7">
    <source>
        <dbReference type="RuleBase" id="RU003792"/>
    </source>
</evidence>
<organism evidence="9 10">
    <name type="scientific">Sutterella seckii</name>
    <dbReference type="NCBI Taxonomy" id="1944635"/>
    <lineage>
        <taxon>Bacteria</taxon>
        <taxon>Pseudomonadati</taxon>
        <taxon>Pseudomonadota</taxon>
        <taxon>Betaproteobacteria</taxon>
        <taxon>Burkholderiales</taxon>
        <taxon>Sutterellaceae</taxon>
        <taxon>Sutterella</taxon>
    </lineage>
</organism>
<dbReference type="InterPro" id="IPR020103">
    <property type="entry name" value="PsdUridine_synth_cat_dom_sf"/>
</dbReference>
<evidence type="ECO:0000259" key="8">
    <source>
        <dbReference type="Pfam" id="PF01416"/>
    </source>
</evidence>
<keyword evidence="3 4" id="KW-0413">Isomerase</keyword>
<dbReference type="PIRSF" id="PIRSF001430">
    <property type="entry name" value="tRNA_psdUrid_synth"/>
    <property type="match status" value="1"/>
</dbReference>
<name>A0A6I1EI46_9BURK</name>
<dbReference type="EC" id="5.4.99.12" evidence="4"/>
<dbReference type="GO" id="GO:0160147">
    <property type="term" value="F:tRNA pseudouridine(38-40) synthase activity"/>
    <property type="evidence" value="ECO:0007669"/>
    <property type="project" value="UniProtKB-EC"/>
</dbReference>
<evidence type="ECO:0000256" key="6">
    <source>
        <dbReference type="PIRSR" id="PIRSR001430-2"/>
    </source>
</evidence>
<dbReference type="Gene3D" id="3.30.70.660">
    <property type="entry name" value="Pseudouridine synthase I, catalytic domain, C-terminal subdomain"/>
    <property type="match status" value="1"/>
</dbReference>
<feature type="domain" description="Pseudouridine synthase I TruA alpha/beta" evidence="8">
    <location>
        <begin position="11"/>
        <end position="105"/>
    </location>
</feature>
<dbReference type="GO" id="GO:0031119">
    <property type="term" value="P:tRNA pseudouridine synthesis"/>
    <property type="evidence" value="ECO:0007669"/>
    <property type="project" value="UniProtKB-UniRule"/>
</dbReference>
<dbReference type="FunFam" id="3.30.70.580:FF:000001">
    <property type="entry name" value="tRNA pseudouridine synthase A"/>
    <property type="match status" value="1"/>
</dbReference>
<dbReference type="EMBL" id="WEHX01000056">
    <property type="protein sequence ID" value="KAB7657416.1"/>
    <property type="molecule type" value="Genomic_DNA"/>
</dbReference>
<dbReference type="Proteomes" id="UP000430564">
    <property type="component" value="Unassembled WGS sequence"/>
</dbReference>